<accession>A0ABV9EGN5</accession>
<keyword evidence="6" id="KW-1185">Reference proteome</keyword>
<gene>
    <name evidence="5" type="ORF">ACFO8L_17920</name>
</gene>
<sequence length="350" mass="37157">MRLQDVHIAGAGMYLPPPLTVEEAIRSGQCDEAVRTETSVTAVRVAGSVSAPELAARASAEALRRSGHAAEEIDAFFYSNAWHQGPDGWSPQYFVLREALGTDVPAFEVRQGCNGVFAAMDLAACYLNASPERGAALIAAADNWGTPLVDRWRSAPGSALGDGATALVVSKRPGFAEVLSLNLGSVTELEEVDRFGEDLFPPACTVGKVMDHRTRSRRYLESFETRMPPIVTLTPAATVKAVERTLEEAGVGAADVTRVCHVNVSEAYLRRFVFAPLGLSADIGTFAFGQGNGHMAANDVFSSFVHVVETGQVRAGDNVLLFGTAPGQSIAAALVRITGEPGWEIPAEGR</sequence>
<evidence type="ECO:0000256" key="1">
    <source>
        <dbReference type="ARBA" id="ARBA00022679"/>
    </source>
</evidence>
<dbReference type="PANTHER" id="PTHR34069">
    <property type="entry name" value="3-OXOACYL-[ACYL-CARRIER-PROTEIN] SYNTHASE 3"/>
    <property type="match status" value="1"/>
</dbReference>
<evidence type="ECO:0000256" key="2">
    <source>
        <dbReference type="ARBA" id="ARBA00023315"/>
    </source>
</evidence>
<dbReference type="InterPro" id="IPR013751">
    <property type="entry name" value="ACP_syn_III_N"/>
</dbReference>
<feature type="domain" description="Beta-ketoacyl-[acyl-carrier-protein] synthase III N-terminal" evidence="4">
    <location>
        <begin position="107"/>
        <end position="185"/>
    </location>
</feature>
<keyword evidence="1" id="KW-0808">Transferase</keyword>
<organism evidence="5 6">
    <name type="scientific">Sphaerisporangium corydalis</name>
    <dbReference type="NCBI Taxonomy" id="1441875"/>
    <lineage>
        <taxon>Bacteria</taxon>
        <taxon>Bacillati</taxon>
        <taxon>Actinomycetota</taxon>
        <taxon>Actinomycetes</taxon>
        <taxon>Streptosporangiales</taxon>
        <taxon>Streptosporangiaceae</taxon>
        <taxon>Sphaerisporangium</taxon>
    </lineage>
</organism>
<dbReference type="EMBL" id="JBHSFN010000010">
    <property type="protein sequence ID" value="MFC4587974.1"/>
    <property type="molecule type" value="Genomic_DNA"/>
</dbReference>
<protein>
    <submittedName>
        <fullName evidence="5">Ketoacyl-ACP synthase III family protein</fullName>
    </submittedName>
</protein>
<evidence type="ECO:0000259" key="3">
    <source>
        <dbReference type="Pfam" id="PF08541"/>
    </source>
</evidence>
<dbReference type="PANTHER" id="PTHR34069:SF2">
    <property type="entry name" value="BETA-KETOACYL-[ACYL-CARRIER-PROTEIN] SYNTHASE III"/>
    <property type="match status" value="1"/>
</dbReference>
<reference evidence="6" key="1">
    <citation type="journal article" date="2019" name="Int. J. Syst. Evol. Microbiol.">
        <title>The Global Catalogue of Microorganisms (GCM) 10K type strain sequencing project: providing services to taxonomists for standard genome sequencing and annotation.</title>
        <authorList>
            <consortium name="The Broad Institute Genomics Platform"/>
            <consortium name="The Broad Institute Genome Sequencing Center for Infectious Disease"/>
            <person name="Wu L."/>
            <person name="Ma J."/>
        </authorList>
    </citation>
    <scope>NUCLEOTIDE SEQUENCE [LARGE SCALE GENOMIC DNA]</scope>
    <source>
        <strain evidence="6">CCUG 49560</strain>
    </source>
</reference>
<comment type="caution">
    <text evidence="5">The sequence shown here is derived from an EMBL/GenBank/DDBJ whole genome shotgun (WGS) entry which is preliminary data.</text>
</comment>
<evidence type="ECO:0000259" key="4">
    <source>
        <dbReference type="Pfam" id="PF08545"/>
    </source>
</evidence>
<dbReference type="Pfam" id="PF08541">
    <property type="entry name" value="ACP_syn_III_C"/>
    <property type="match status" value="1"/>
</dbReference>
<evidence type="ECO:0000313" key="5">
    <source>
        <dbReference type="EMBL" id="MFC4587974.1"/>
    </source>
</evidence>
<dbReference type="RefSeq" id="WP_262840747.1">
    <property type="nucleotide sequence ID" value="NZ_JANZYP010000002.1"/>
</dbReference>
<dbReference type="InterPro" id="IPR013747">
    <property type="entry name" value="ACP_syn_III_C"/>
</dbReference>
<evidence type="ECO:0000313" key="6">
    <source>
        <dbReference type="Proteomes" id="UP001595891"/>
    </source>
</evidence>
<dbReference type="CDD" id="cd00827">
    <property type="entry name" value="init_cond_enzymes"/>
    <property type="match status" value="1"/>
</dbReference>
<dbReference type="Proteomes" id="UP001595891">
    <property type="component" value="Unassembled WGS sequence"/>
</dbReference>
<dbReference type="Pfam" id="PF08545">
    <property type="entry name" value="ACP_syn_III"/>
    <property type="match status" value="1"/>
</dbReference>
<proteinExistence type="predicted"/>
<feature type="domain" description="Beta-ketoacyl-[acyl-carrier-protein] synthase III C-terminal" evidence="3">
    <location>
        <begin position="246"/>
        <end position="337"/>
    </location>
</feature>
<keyword evidence="2" id="KW-0012">Acyltransferase</keyword>
<dbReference type="Gene3D" id="3.40.47.10">
    <property type="match status" value="2"/>
</dbReference>
<dbReference type="SUPFAM" id="SSF53901">
    <property type="entry name" value="Thiolase-like"/>
    <property type="match status" value="1"/>
</dbReference>
<dbReference type="InterPro" id="IPR016039">
    <property type="entry name" value="Thiolase-like"/>
</dbReference>
<name>A0ABV9EGN5_9ACTN</name>